<sequence length="254" mass="26068">VSLLIVSLIAAGANASEKRLEKRGTLGGHGYPNGLELSGGIGSGLTLATHNIGADVNYLPPAASLSVVKKHYSVPSGPARVYGVPAPAPNYHAVAPASIYGAPVSVPAPIYGVPSHPPLPVFKDPVPAPVFKHPLPAPVFKHPIPAPVFKHPVPVPVYKDPVPAPLYGDVAPLPSIPSFNSGLNLGYAGLPSTSYGVPSTVVESVPSAEIAFGSAGHLKSVNLPSPLYDVPSASLHEGHNDGYSYPVPSKQLLI</sequence>
<feature type="non-terminal residue" evidence="2">
    <location>
        <position position="1"/>
    </location>
</feature>
<dbReference type="STRING" id="597456.A0A0L7QQG6"/>
<reference evidence="2 3" key="1">
    <citation type="submission" date="2015-07" db="EMBL/GenBank/DDBJ databases">
        <title>The genome of Habropoda laboriosa.</title>
        <authorList>
            <person name="Pan H."/>
            <person name="Kapheim K."/>
        </authorList>
    </citation>
    <scope>NUCLEOTIDE SEQUENCE [LARGE SCALE GENOMIC DNA]</scope>
    <source>
        <strain evidence="2">0110345459</strain>
    </source>
</reference>
<proteinExistence type="predicted"/>
<dbReference type="AlphaFoldDB" id="A0A0L7QQG6"/>
<protein>
    <submittedName>
        <fullName evidence="2">Uncharacterized protein</fullName>
    </submittedName>
</protein>
<accession>A0A0L7QQG6</accession>
<dbReference type="Proteomes" id="UP000053825">
    <property type="component" value="Unassembled WGS sequence"/>
</dbReference>
<evidence type="ECO:0000313" key="2">
    <source>
        <dbReference type="EMBL" id="KOC60761.1"/>
    </source>
</evidence>
<feature type="chain" id="PRO_5012316989" evidence="1">
    <location>
        <begin position="16"/>
        <end position="254"/>
    </location>
</feature>
<gene>
    <name evidence="2" type="ORF">WH47_06907</name>
</gene>
<evidence type="ECO:0000256" key="1">
    <source>
        <dbReference type="SAM" id="SignalP"/>
    </source>
</evidence>
<keyword evidence="3" id="KW-1185">Reference proteome</keyword>
<organism evidence="2 3">
    <name type="scientific">Habropoda laboriosa</name>
    <dbReference type="NCBI Taxonomy" id="597456"/>
    <lineage>
        <taxon>Eukaryota</taxon>
        <taxon>Metazoa</taxon>
        <taxon>Ecdysozoa</taxon>
        <taxon>Arthropoda</taxon>
        <taxon>Hexapoda</taxon>
        <taxon>Insecta</taxon>
        <taxon>Pterygota</taxon>
        <taxon>Neoptera</taxon>
        <taxon>Endopterygota</taxon>
        <taxon>Hymenoptera</taxon>
        <taxon>Apocrita</taxon>
        <taxon>Aculeata</taxon>
        <taxon>Apoidea</taxon>
        <taxon>Anthophila</taxon>
        <taxon>Apidae</taxon>
        <taxon>Habropoda</taxon>
    </lineage>
</organism>
<keyword evidence="1" id="KW-0732">Signal</keyword>
<feature type="signal peptide" evidence="1">
    <location>
        <begin position="1"/>
        <end position="15"/>
    </location>
</feature>
<evidence type="ECO:0000313" key="3">
    <source>
        <dbReference type="Proteomes" id="UP000053825"/>
    </source>
</evidence>
<dbReference type="EMBL" id="KQ414790">
    <property type="protein sequence ID" value="KOC60761.1"/>
    <property type="molecule type" value="Genomic_DNA"/>
</dbReference>
<dbReference type="OrthoDB" id="7616210at2759"/>
<name>A0A0L7QQG6_9HYME</name>